<evidence type="ECO:0000313" key="4">
    <source>
        <dbReference type="Proteomes" id="UP001352223"/>
    </source>
</evidence>
<sequence length="110" mass="11165">MPNLPLRRHTLRPTVLTLALAAGLCLASPGVAAASESPTATEEPAPAASAPVSPGGPEWGQEKVDFSGGRIVYTNTASGFDDAGVAYFERTIVTVGGPGGPTYSVTRSHS</sequence>
<dbReference type="Proteomes" id="UP001352223">
    <property type="component" value="Unassembled WGS sequence"/>
</dbReference>
<dbReference type="EMBL" id="JAOZYB010000065">
    <property type="protein sequence ID" value="MEB3960787.1"/>
    <property type="molecule type" value="Genomic_DNA"/>
</dbReference>
<name>A0ABU6C7V2_9ACTN</name>
<keyword evidence="2" id="KW-0732">Signal</keyword>
<feature type="region of interest" description="Disordered" evidence="1">
    <location>
        <begin position="32"/>
        <end position="63"/>
    </location>
</feature>
<comment type="caution">
    <text evidence="3">The sequence shown here is derived from an EMBL/GenBank/DDBJ whole genome shotgun (WGS) entry which is preliminary data.</text>
</comment>
<feature type="chain" id="PRO_5046630248" evidence="2">
    <location>
        <begin position="34"/>
        <end position="110"/>
    </location>
</feature>
<organism evidence="3 4">
    <name type="scientific">Streptomyces kunmingensis</name>
    <dbReference type="NCBI Taxonomy" id="68225"/>
    <lineage>
        <taxon>Bacteria</taxon>
        <taxon>Bacillati</taxon>
        <taxon>Actinomycetota</taxon>
        <taxon>Actinomycetes</taxon>
        <taxon>Kitasatosporales</taxon>
        <taxon>Streptomycetaceae</taxon>
        <taxon>Streptomyces</taxon>
    </lineage>
</organism>
<accession>A0ABU6C7V2</accession>
<gene>
    <name evidence="3" type="ORF">OKJ48_11110</name>
</gene>
<evidence type="ECO:0000313" key="3">
    <source>
        <dbReference type="EMBL" id="MEB3960787.1"/>
    </source>
</evidence>
<feature type="compositionally biased region" description="Low complexity" evidence="1">
    <location>
        <begin position="32"/>
        <end position="56"/>
    </location>
</feature>
<dbReference type="RefSeq" id="WP_324767941.1">
    <property type="nucleotide sequence ID" value="NZ_BAAATS010000005.1"/>
</dbReference>
<keyword evidence="4" id="KW-1185">Reference proteome</keyword>
<feature type="signal peptide" evidence="2">
    <location>
        <begin position="1"/>
        <end position="33"/>
    </location>
</feature>
<reference evidence="3 4" key="1">
    <citation type="submission" date="2022-10" db="EMBL/GenBank/DDBJ databases">
        <authorList>
            <person name="Xie J."/>
            <person name="Shen N."/>
        </authorList>
    </citation>
    <scope>NUCLEOTIDE SEQUENCE [LARGE SCALE GENOMIC DNA]</scope>
    <source>
        <strain evidence="3 4">DSM 41681</strain>
    </source>
</reference>
<proteinExistence type="predicted"/>
<evidence type="ECO:0000256" key="2">
    <source>
        <dbReference type="SAM" id="SignalP"/>
    </source>
</evidence>
<protein>
    <submittedName>
        <fullName evidence="3">Uncharacterized protein</fullName>
    </submittedName>
</protein>
<evidence type="ECO:0000256" key="1">
    <source>
        <dbReference type="SAM" id="MobiDB-lite"/>
    </source>
</evidence>